<dbReference type="PROSITE" id="PS50405">
    <property type="entry name" value="GST_CTER"/>
    <property type="match status" value="1"/>
</dbReference>
<dbReference type="CDD" id="cd03206">
    <property type="entry name" value="GST_C_7"/>
    <property type="match status" value="1"/>
</dbReference>
<dbReference type="CDD" id="cd03056">
    <property type="entry name" value="GST_N_4"/>
    <property type="match status" value="1"/>
</dbReference>
<dbReference type="InterPro" id="IPR004045">
    <property type="entry name" value="Glutathione_S-Trfase_N"/>
</dbReference>
<keyword evidence="4" id="KW-1185">Reference proteome</keyword>
<evidence type="ECO:0000259" key="1">
    <source>
        <dbReference type="PROSITE" id="PS50404"/>
    </source>
</evidence>
<evidence type="ECO:0000313" key="3">
    <source>
        <dbReference type="EMBL" id="GGC96146.1"/>
    </source>
</evidence>
<comment type="caution">
    <text evidence="3">The sequence shown here is derived from an EMBL/GenBank/DDBJ whole genome shotgun (WGS) entry which is preliminary data.</text>
</comment>
<feature type="domain" description="GST C-terminal" evidence="2">
    <location>
        <begin position="94"/>
        <end position="211"/>
    </location>
</feature>
<dbReference type="RefSeq" id="WP_188568807.1">
    <property type="nucleotide sequence ID" value="NZ_BMED01000006.1"/>
</dbReference>
<dbReference type="InterPro" id="IPR036249">
    <property type="entry name" value="Thioredoxin-like_sf"/>
</dbReference>
<dbReference type="Pfam" id="PF13417">
    <property type="entry name" value="GST_N_3"/>
    <property type="match status" value="1"/>
</dbReference>
<dbReference type="SUPFAM" id="SSF52833">
    <property type="entry name" value="Thioredoxin-like"/>
    <property type="match status" value="1"/>
</dbReference>
<dbReference type="PANTHER" id="PTHR44051">
    <property type="entry name" value="GLUTATHIONE S-TRANSFERASE-RELATED"/>
    <property type="match status" value="1"/>
</dbReference>
<protein>
    <submittedName>
        <fullName evidence="3">Glutathione S-transferase</fullName>
    </submittedName>
</protein>
<dbReference type="InterPro" id="IPR010987">
    <property type="entry name" value="Glutathione-S-Trfase_C-like"/>
</dbReference>
<reference evidence="3" key="1">
    <citation type="journal article" date="2014" name="Int. J. Syst. Evol. Microbiol.">
        <title>Complete genome sequence of Corynebacterium casei LMG S-19264T (=DSM 44701T), isolated from a smear-ripened cheese.</title>
        <authorList>
            <consortium name="US DOE Joint Genome Institute (JGI-PGF)"/>
            <person name="Walter F."/>
            <person name="Albersmeier A."/>
            <person name="Kalinowski J."/>
            <person name="Ruckert C."/>
        </authorList>
    </citation>
    <scope>NUCLEOTIDE SEQUENCE</scope>
    <source>
        <strain evidence="3">CGMCC 1.10998</strain>
    </source>
</reference>
<evidence type="ECO:0000313" key="4">
    <source>
        <dbReference type="Proteomes" id="UP000637423"/>
    </source>
</evidence>
<dbReference type="SUPFAM" id="SSF47616">
    <property type="entry name" value="GST C-terminal domain-like"/>
    <property type="match status" value="1"/>
</dbReference>
<dbReference type="Proteomes" id="UP000637423">
    <property type="component" value="Unassembled WGS sequence"/>
</dbReference>
<dbReference type="PANTHER" id="PTHR44051:SF8">
    <property type="entry name" value="GLUTATHIONE S-TRANSFERASE GSTA"/>
    <property type="match status" value="1"/>
</dbReference>
<sequence>MTSTSRQPADITLHGTIYSGHCHRVELLLTMLQIPYRFVEAAASKRATPEFLQLNPLGQIPVLQDGELTLTDSNAILVYLVKRYAPNSQWLSDDPVTAAQIQRWFSIAAGEVKFGPCTARMALQWNAPGDPVVAAGIANRLFQFMEQYLAERSYLAAEYPTLADLACYSYIAHAPEGRIPLEPYPNLRAWLARIEALPNFKAMPKLPVPAAA</sequence>
<dbReference type="InterPro" id="IPR036282">
    <property type="entry name" value="Glutathione-S-Trfase_C_sf"/>
</dbReference>
<name>A0A916XRC4_9BURK</name>
<dbReference type="SFLD" id="SFLDS00019">
    <property type="entry name" value="Glutathione_Transferase_(cytos"/>
    <property type="match status" value="1"/>
</dbReference>
<dbReference type="Pfam" id="PF00043">
    <property type="entry name" value="GST_C"/>
    <property type="match status" value="1"/>
</dbReference>
<dbReference type="AlphaFoldDB" id="A0A916XRC4"/>
<dbReference type="Gene3D" id="1.20.1050.10">
    <property type="match status" value="1"/>
</dbReference>
<accession>A0A916XRC4</accession>
<organism evidence="3 4">
    <name type="scientific">Undibacterium terreum</name>
    <dbReference type="NCBI Taxonomy" id="1224302"/>
    <lineage>
        <taxon>Bacteria</taxon>
        <taxon>Pseudomonadati</taxon>
        <taxon>Pseudomonadota</taxon>
        <taxon>Betaproteobacteria</taxon>
        <taxon>Burkholderiales</taxon>
        <taxon>Oxalobacteraceae</taxon>
        <taxon>Undibacterium</taxon>
    </lineage>
</organism>
<reference evidence="3" key="2">
    <citation type="submission" date="2020-09" db="EMBL/GenBank/DDBJ databases">
        <authorList>
            <person name="Sun Q."/>
            <person name="Zhou Y."/>
        </authorList>
    </citation>
    <scope>NUCLEOTIDE SEQUENCE</scope>
    <source>
        <strain evidence="3">CGMCC 1.10998</strain>
    </source>
</reference>
<proteinExistence type="predicted"/>
<dbReference type="InterPro" id="IPR040079">
    <property type="entry name" value="Glutathione_S-Trfase"/>
</dbReference>
<gene>
    <name evidence="3" type="primary">gst-2</name>
    <name evidence="3" type="ORF">GCM10011396_49450</name>
</gene>
<dbReference type="EMBL" id="BMED01000006">
    <property type="protein sequence ID" value="GGC96146.1"/>
    <property type="molecule type" value="Genomic_DNA"/>
</dbReference>
<dbReference type="SFLD" id="SFLDG00358">
    <property type="entry name" value="Main_(cytGST)"/>
    <property type="match status" value="1"/>
</dbReference>
<dbReference type="Gene3D" id="3.40.30.10">
    <property type="entry name" value="Glutaredoxin"/>
    <property type="match status" value="1"/>
</dbReference>
<feature type="domain" description="GST N-terminal" evidence="1">
    <location>
        <begin position="9"/>
        <end position="88"/>
    </location>
</feature>
<evidence type="ECO:0000259" key="2">
    <source>
        <dbReference type="PROSITE" id="PS50405"/>
    </source>
</evidence>
<dbReference type="PROSITE" id="PS50404">
    <property type="entry name" value="GST_NTER"/>
    <property type="match status" value="1"/>
</dbReference>
<dbReference type="InterPro" id="IPR004046">
    <property type="entry name" value="GST_C"/>
</dbReference>